<dbReference type="EC" id="2.4.99.28" evidence="10"/>
<keyword evidence="7" id="KW-0808">Transferase</keyword>
<dbReference type="EMBL" id="JBEHZE010000001">
    <property type="protein sequence ID" value="MEX6632169.1"/>
    <property type="molecule type" value="Genomic_DNA"/>
</dbReference>
<evidence type="ECO:0000256" key="1">
    <source>
        <dbReference type="ARBA" id="ARBA00004752"/>
    </source>
</evidence>
<evidence type="ECO:0000256" key="8">
    <source>
        <dbReference type="ARBA" id="ARBA00022801"/>
    </source>
</evidence>
<feature type="compositionally biased region" description="Basic and acidic residues" evidence="12">
    <location>
        <begin position="58"/>
        <end position="70"/>
    </location>
</feature>
<dbReference type="RefSeq" id="WP_369311980.1">
    <property type="nucleotide sequence ID" value="NZ_JBEHZE010000001.1"/>
</dbReference>
<comment type="similarity">
    <text evidence="3">In the N-terminal section; belongs to the glycosyltransferase 51 family.</text>
</comment>
<evidence type="ECO:0000256" key="4">
    <source>
        <dbReference type="ARBA" id="ARBA00022645"/>
    </source>
</evidence>
<evidence type="ECO:0000313" key="16">
    <source>
        <dbReference type="EMBL" id="MEX6632169.1"/>
    </source>
</evidence>
<dbReference type="Proteomes" id="UP001560685">
    <property type="component" value="Unassembled WGS sequence"/>
</dbReference>
<evidence type="ECO:0000256" key="10">
    <source>
        <dbReference type="ARBA" id="ARBA00044770"/>
    </source>
</evidence>
<evidence type="ECO:0000313" key="17">
    <source>
        <dbReference type="Proteomes" id="UP001560685"/>
    </source>
</evidence>
<feature type="transmembrane region" description="Helical" evidence="13">
    <location>
        <begin position="82"/>
        <end position="109"/>
    </location>
</feature>
<dbReference type="InterPro" id="IPR012338">
    <property type="entry name" value="Beta-lactam/transpept-like"/>
</dbReference>
<feature type="domain" description="Glycosyl transferase family 51" evidence="15">
    <location>
        <begin position="137"/>
        <end position="309"/>
    </location>
</feature>
<dbReference type="InterPro" id="IPR023346">
    <property type="entry name" value="Lysozyme-like_dom_sf"/>
</dbReference>
<evidence type="ECO:0000259" key="14">
    <source>
        <dbReference type="Pfam" id="PF00905"/>
    </source>
</evidence>
<evidence type="ECO:0000256" key="11">
    <source>
        <dbReference type="ARBA" id="ARBA00049902"/>
    </source>
</evidence>
<dbReference type="SUPFAM" id="SSF56601">
    <property type="entry name" value="beta-lactamase/transpeptidase-like"/>
    <property type="match status" value="1"/>
</dbReference>
<keyword evidence="17" id="KW-1185">Reference proteome</keyword>
<keyword evidence="4" id="KW-0121">Carboxypeptidase</keyword>
<gene>
    <name evidence="16" type="ORF">ABFZ84_01275</name>
</gene>
<feature type="compositionally biased region" description="Basic residues" evidence="12">
    <location>
        <begin position="47"/>
        <end position="57"/>
    </location>
</feature>
<comment type="caution">
    <text evidence="16">The sequence shown here is derived from an EMBL/GenBank/DDBJ whole genome shotgun (WGS) entry which is preliminary data.</text>
</comment>
<dbReference type="PANTHER" id="PTHR32282:SF33">
    <property type="entry name" value="PEPTIDOGLYCAN GLYCOSYLTRANSFERASE"/>
    <property type="match status" value="1"/>
</dbReference>
<dbReference type="Pfam" id="PF00912">
    <property type="entry name" value="Transgly"/>
    <property type="match status" value="1"/>
</dbReference>
<keyword evidence="13" id="KW-0472">Membrane</keyword>
<dbReference type="Gene3D" id="1.10.3810.10">
    <property type="entry name" value="Biosynthetic peptidoglycan transglycosylase-like"/>
    <property type="match status" value="1"/>
</dbReference>
<dbReference type="InterPro" id="IPR001460">
    <property type="entry name" value="PCN-bd_Tpept"/>
</dbReference>
<evidence type="ECO:0000256" key="2">
    <source>
        <dbReference type="ARBA" id="ARBA00007090"/>
    </source>
</evidence>
<protein>
    <recommendedName>
        <fullName evidence="10">peptidoglycan glycosyltransferase</fullName>
        <ecNumber evidence="10">2.4.99.28</ecNumber>
    </recommendedName>
</protein>
<dbReference type="SUPFAM" id="SSF53955">
    <property type="entry name" value="Lysozyme-like"/>
    <property type="match status" value="1"/>
</dbReference>
<sequence>MSKRPKSFSATLASLYADLKKGASAVRDDGAGLWARLTSGKQENHKLANRKKSKAKPAGREPYSENTKYEKRPGDGIAWRQLWGSLAAACVSLSFLGVAGVLGFAFIFMAPRVPDDADLWNVNRQAAIIVLDRNGEEIAARGARYGEHVDPAELPEHLIKAILSTEDRRFFDHGGVDLRGTLRAAITNAKSGAVVEGGSTITQQLAKNLFLSPTQTYERKAREALLALWIEGHYSKDEILSLYLNRIYLGAGAYGVESASQTYFAKSARDISLAEAAMLAGLPKAPSTYAPTQNPLGAQRRASDVLDNLLDIGAITEFEAREARSNPPVIAKYNVDNGLGYFFDYAAAQAKKIVPNATGDLIVRTTIDQKLQRDAEAAVKTALTVEARLKGADQAALVAYDADGALRALVGGRDYKESQFNRAVQAKRQPGSAFKPFVYVAAMEAGLTPQSRFVDQPIDIAGWQPTNYTPGYAGPVRLTEAVAKSINTVAVQVTEQVGRAKVAAAAKRLGIRSDIAAHRSIALGAVDVTLEELTSAYVPFARGGLAPTPYAITSIETRGGEELFYRDERAPERVMTKDVARKMNHLLYQVMLTGTGGRARLGRREAAGKTGTTNDWRDAWFVGYTPQIIAGVWVGNDAYTPMEKVTGGSIPASIWKEFMVSAHQGLPLRNLDGAYPAVRYASEPVLLDYYAEVSRGFNRVRRDGDERRYNRRR</sequence>
<comment type="catalytic activity">
    <reaction evidence="11">
        <text>[GlcNAc-(1-&gt;4)-Mur2Ac(oyl-L-Ala-gamma-D-Glu-L-Lys-D-Ala-D-Ala)](n)-di-trans,octa-cis-undecaprenyl diphosphate + beta-D-GlcNAc-(1-&gt;4)-Mur2Ac(oyl-L-Ala-gamma-D-Glu-L-Lys-D-Ala-D-Ala)-di-trans,octa-cis-undecaprenyl diphosphate = [GlcNAc-(1-&gt;4)-Mur2Ac(oyl-L-Ala-gamma-D-Glu-L-Lys-D-Ala-D-Ala)](n+1)-di-trans,octa-cis-undecaprenyl diphosphate + di-trans,octa-cis-undecaprenyl diphosphate + H(+)</text>
        <dbReference type="Rhea" id="RHEA:23708"/>
        <dbReference type="Rhea" id="RHEA-COMP:9602"/>
        <dbReference type="Rhea" id="RHEA-COMP:9603"/>
        <dbReference type="ChEBI" id="CHEBI:15378"/>
        <dbReference type="ChEBI" id="CHEBI:58405"/>
        <dbReference type="ChEBI" id="CHEBI:60033"/>
        <dbReference type="ChEBI" id="CHEBI:78435"/>
        <dbReference type="EC" id="2.4.99.28"/>
    </reaction>
</comment>
<evidence type="ECO:0000256" key="9">
    <source>
        <dbReference type="ARBA" id="ARBA00023268"/>
    </source>
</evidence>
<accession>A0ABV3Z061</accession>
<evidence type="ECO:0000256" key="7">
    <source>
        <dbReference type="ARBA" id="ARBA00022679"/>
    </source>
</evidence>
<comment type="pathway">
    <text evidence="1">Cell wall biogenesis; peptidoglycan biosynthesis.</text>
</comment>
<organism evidence="16 17">
    <name type="scientific">Hyphococcus lacteus</name>
    <dbReference type="NCBI Taxonomy" id="3143536"/>
    <lineage>
        <taxon>Bacteria</taxon>
        <taxon>Pseudomonadati</taxon>
        <taxon>Pseudomonadota</taxon>
        <taxon>Alphaproteobacteria</taxon>
        <taxon>Parvularculales</taxon>
        <taxon>Parvularculaceae</taxon>
        <taxon>Hyphococcus</taxon>
    </lineage>
</organism>
<dbReference type="InterPro" id="IPR050396">
    <property type="entry name" value="Glycosyltr_51/Transpeptidase"/>
</dbReference>
<reference evidence="16 17" key="1">
    <citation type="submission" date="2024-05" db="EMBL/GenBank/DDBJ databases">
        <title>Three bacterial strains, DH-69, EH-24, and ECK-19 isolated from coastal sediments.</title>
        <authorList>
            <person name="Ye Y.-Q."/>
            <person name="Du Z.-J."/>
        </authorList>
    </citation>
    <scope>NUCLEOTIDE SEQUENCE [LARGE SCALE GENOMIC DNA]</scope>
    <source>
        <strain evidence="16 17">ECK-19</strain>
    </source>
</reference>
<dbReference type="InterPro" id="IPR036950">
    <property type="entry name" value="PBP_transglycosylase"/>
</dbReference>
<evidence type="ECO:0000256" key="5">
    <source>
        <dbReference type="ARBA" id="ARBA00022670"/>
    </source>
</evidence>
<dbReference type="PANTHER" id="PTHR32282">
    <property type="entry name" value="BINDING PROTEIN TRANSPEPTIDASE, PUTATIVE-RELATED"/>
    <property type="match status" value="1"/>
</dbReference>
<keyword evidence="13" id="KW-0812">Transmembrane</keyword>
<evidence type="ECO:0000259" key="15">
    <source>
        <dbReference type="Pfam" id="PF00912"/>
    </source>
</evidence>
<dbReference type="Pfam" id="PF00905">
    <property type="entry name" value="Transpeptidase"/>
    <property type="match status" value="1"/>
</dbReference>
<evidence type="ECO:0000256" key="12">
    <source>
        <dbReference type="SAM" id="MobiDB-lite"/>
    </source>
</evidence>
<evidence type="ECO:0000256" key="6">
    <source>
        <dbReference type="ARBA" id="ARBA00022676"/>
    </source>
</evidence>
<comment type="similarity">
    <text evidence="2">In the C-terminal section; belongs to the transpeptidase family.</text>
</comment>
<keyword evidence="9" id="KW-0511">Multifunctional enzyme</keyword>
<keyword evidence="8" id="KW-0378">Hydrolase</keyword>
<evidence type="ECO:0000256" key="13">
    <source>
        <dbReference type="SAM" id="Phobius"/>
    </source>
</evidence>
<feature type="region of interest" description="Disordered" evidence="12">
    <location>
        <begin position="42"/>
        <end position="70"/>
    </location>
</feature>
<keyword evidence="13" id="KW-1133">Transmembrane helix</keyword>
<dbReference type="Gene3D" id="3.40.710.10">
    <property type="entry name" value="DD-peptidase/beta-lactamase superfamily"/>
    <property type="match status" value="1"/>
</dbReference>
<evidence type="ECO:0000256" key="3">
    <source>
        <dbReference type="ARBA" id="ARBA00007739"/>
    </source>
</evidence>
<dbReference type="NCBIfam" id="TIGR02074">
    <property type="entry name" value="PBP_1a_fam"/>
    <property type="match status" value="1"/>
</dbReference>
<proteinExistence type="inferred from homology"/>
<keyword evidence="5" id="KW-0645">Protease</keyword>
<keyword evidence="6" id="KW-0328">Glycosyltransferase</keyword>
<dbReference type="InterPro" id="IPR001264">
    <property type="entry name" value="Glyco_trans_51"/>
</dbReference>
<name>A0ABV3Z061_9PROT</name>
<feature type="domain" description="Penicillin-binding protein transpeptidase" evidence="14">
    <location>
        <begin position="397"/>
        <end position="659"/>
    </location>
</feature>